<keyword evidence="6" id="KW-0479">Metal-binding</keyword>
<evidence type="ECO:0000313" key="8">
    <source>
        <dbReference type="EMBL" id="RKP33823.1"/>
    </source>
</evidence>
<dbReference type="SUPFAM" id="SSF51283">
    <property type="entry name" value="dUTPase-like"/>
    <property type="match status" value="1"/>
</dbReference>
<comment type="function">
    <text evidence="6">Involved in nucleotide metabolism via production of dUMP, the immediate precursor of thymidine nucleotides, and decreases the intracellular concentration of dUTP so that uracil cannot be incorporated into DNA.</text>
</comment>
<dbReference type="Pfam" id="PF00692">
    <property type="entry name" value="dUTPase"/>
    <property type="match status" value="1"/>
</dbReference>
<gene>
    <name evidence="8" type="ORF">BJ085DRAFT_17576</name>
</gene>
<comment type="subunit">
    <text evidence="3 6">Homotrimer.</text>
</comment>
<evidence type="ECO:0000256" key="1">
    <source>
        <dbReference type="ARBA" id="ARBA00005142"/>
    </source>
</evidence>
<dbReference type="GO" id="GO:0000287">
    <property type="term" value="F:magnesium ion binding"/>
    <property type="evidence" value="ECO:0007669"/>
    <property type="project" value="UniProtKB-UniRule"/>
</dbReference>
<protein>
    <recommendedName>
        <fullName evidence="6">Deoxyuridine 5'-triphosphate nucleotidohydrolase</fullName>
        <shortName evidence="6">dUTPase</shortName>
        <ecNumber evidence="6">3.6.1.23</ecNumber>
    </recommendedName>
    <alternativeName>
        <fullName evidence="6">dUTP pyrophosphatase</fullName>
    </alternativeName>
</protein>
<dbReference type="GO" id="GO:0006226">
    <property type="term" value="P:dUMP biosynthetic process"/>
    <property type="evidence" value="ECO:0007669"/>
    <property type="project" value="UniProtKB-UniRule"/>
</dbReference>
<dbReference type="UniPathway" id="UPA00610">
    <property type="reaction ID" value="UER00666"/>
</dbReference>
<dbReference type="AlphaFoldDB" id="A0A4P9ZL23"/>
<sequence length="115" mass="12582">MDVTARVDIHFEPFETVRVPTGLHCTPPDGTYIRIADRSSMALRGFRVGGGVVDPSYTGEICVIMSNELNRSQDIKQGDRVAQFIMERFARPEVIQVPKEAILGEQGIAGFGSTG</sequence>
<evidence type="ECO:0000313" key="9">
    <source>
        <dbReference type="Proteomes" id="UP000268162"/>
    </source>
</evidence>
<dbReference type="STRING" id="215637.A0A4P9ZL23"/>
<comment type="pathway">
    <text evidence="1 6">Pyrimidine metabolism; dUMP biosynthesis; dUMP from dCTP (dUTP route): step 2/2.</text>
</comment>
<dbReference type="InterPro" id="IPR029054">
    <property type="entry name" value="dUTPase-like"/>
</dbReference>
<proteinExistence type="inferred from homology"/>
<keyword evidence="4 6" id="KW-0378">Hydrolase</keyword>
<dbReference type="PANTHER" id="PTHR11241:SF0">
    <property type="entry name" value="DEOXYURIDINE 5'-TRIPHOSPHATE NUCLEOTIDOHYDROLASE"/>
    <property type="match status" value="1"/>
</dbReference>
<comment type="cofactor">
    <cofactor evidence="6">
        <name>Mg(2+)</name>
        <dbReference type="ChEBI" id="CHEBI:18420"/>
    </cofactor>
</comment>
<dbReference type="PANTHER" id="PTHR11241">
    <property type="entry name" value="DEOXYURIDINE 5'-TRIPHOSPHATE NUCLEOTIDOHYDROLASE"/>
    <property type="match status" value="1"/>
</dbReference>
<evidence type="ECO:0000259" key="7">
    <source>
        <dbReference type="Pfam" id="PF00692"/>
    </source>
</evidence>
<dbReference type="Proteomes" id="UP000268162">
    <property type="component" value="Unassembled WGS sequence"/>
</dbReference>
<dbReference type="Gene3D" id="2.70.40.10">
    <property type="match status" value="1"/>
</dbReference>
<dbReference type="EC" id="3.6.1.23" evidence="6"/>
<keyword evidence="6" id="KW-0460">Magnesium</keyword>
<dbReference type="EMBL" id="ML003532">
    <property type="protein sequence ID" value="RKP33823.1"/>
    <property type="molecule type" value="Genomic_DNA"/>
</dbReference>
<feature type="domain" description="dUTPase-like" evidence="7">
    <location>
        <begin position="2"/>
        <end position="115"/>
    </location>
</feature>
<evidence type="ECO:0000256" key="4">
    <source>
        <dbReference type="ARBA" id="ARBA00022801"/>
    </source>
</evidence>
<comment type="catalytic activity">
    <reaction evidence="6">
        <text>dUTP + H2O = dUMP + diphosphate + H(+)</text>
        <dbReference type="Rhea" id="RHEA:10248"/>
        <dbReference type="ChEBI" id="CHEBI:15377"/>
        <dbReference type="ChEBI" id="CHEBI:15378"/>
        <dbReference type="ChEBI" id="CHEBI:33019"/>
        <dbReference type="ChEBI" id="CHEBI:61555"/>
        <dbReference type="ChEBI" id="CHEBI:246422"/>
        <dbReference type="EC" id="3.6.1.23"/>
    </reaction>
</comment>
<dbReference type="InterPro" id="IPR008181">
    <property type="entry name" value="dUTPase"/>
</dbReference>
<dbReference type="CDD" id="cd07557">
    <property type="entry name" value="trimeric_dUTPase"/>
    <property type="match status" value="1"/>
</dbReference>
<dbReference type="InterPro" id="IPR033704">
    <property type="entry name" value="dUTPase_trimeric"/>
</dbReference>
<feature type="non-terminal residue" evidence="8">
    <location>
        <position position="115"/>
    </location>
</feature>
<keyword evidence="5 6" id="KW-0546">Nucleotide metabolism</keyword>
<reference evidence="9" key="1">
    <citation type="journal article" date="2018" name="Nat. Microbiol.">
        <title>Leveraging single-cell genomics to expand the fungal tree of life.</title>
        <authorList>
            <person name="Ahrendt S.R."/>
            <person name="Quandt C.A."/>
            <person name="Ciobanu D."/>
            <person name="Clum A."/>
            <person name="Salamov A."/>
            <person name="Andreopoulos B."/>
            <person name="Cheng J.F."/>
            <person name="Woyke T."/>
            <person name="Pelin A."/>
            <person name="Henrissat B."/>
            <person name="Reynolds N.K."/>
            <person name="Benny G.L."/>
            <person name="Smith M.E."/>
            <person name="James T.Y."/>
            <person name="Grigoriev I.V."/>
        </authorList>
    </citation>
    <scope>NUCLEOTIDE SEQUENCE [LARGE SCALE GENOMIC DNA]</scope>
    <source>
        <strain evidence="9">RSA 468</strain>
    </source>
</reference>
<evidence type="ECO:0000256" key="2">
    <source>
        <dbReference type="ARBA" id="ARBA00006581"/>
    </source>
</evidence>
<evidence type="ECO:0000256" key="5">
    <source>
        <dbReference type="ARBA" id="ARBA00023080"/>
    </source>
</evidence>
<evidence type="ECO:0000256" key="6">
    <source>
        <dbReference type="RuleBase" id="RU367024"/>
    </source>
</evidence>
<dbReference type="InterPro" id="IPR036157">
    <property type="entry name" value="dUTPase-like_sf"/>
</dbReference>
<comment type="similarity">
    <text evidence="2 6">Belongs to the dUTPase family.</text>
</comment>
<keyword evidence="9" id="KW-1185">Reference proteome</keyword>
<name>A0A4P9ZL23_9FUNG</name>
<organism evidence="8 9">
    <name type="scientific">Dimargaris cristalligena</name>
    <dbReference type="NCBI Taxonomy" id="215637"/>
    <lineage>
        <taxon>Eukaryota</taxon>
        <taxon>Fungi</taxon>
        <taxon>Fungi incertae sedis</taxon>
        <taxon>Zoopagomycota</taxon>
        <taxon>Kickxellomycotina</taxon>
        <taxon>Dimargaritomycetes</taxon>
        <taxon>Dimargaritales</taxon>
        <taxon>Dimargaritaceae</taxon>
        <taxon>Dimargaris</taxon>
    </lineage>
</organism>
<dbReference type="GO" id="GO:0046081">
    <property type="term" value="P:dUTP catabolic process"/>
    <property type="evidence" value="ECO:0007669"/>
    <property type="project" value="UniProtKB-UniRule"/>
</dbReference>
<evidence type="ECO:0000256" key="3">
    <source>
        <dbReference type="ARBA" id="ARBA00011233"/>
    </source>
</evidence>
<dbReference type="GO" id="GO:0004170">
    <property type="term" value="F:dUTP diphosphatase activity"/>
    <property type="evidence" value="ECO:0007669"/>
    <property type="project" value="UniProtKB-UniRule"/>
</dbReference>
<accession>A0A4P9ZL23</accession>